<protein>
    <recommendedName>
        <fullName evidence="3">Sulfur carrier protein FdhD</fullName>
    </recommendedName>
</protein>
<gene>
    <name evidence="3" type="primary">fdhD</name>
    <name evidence="4" type="ORF">LepocDRAFT_00004230</name>
</gene>
<accession>I4Z647</accession>
<dbReference type="GO" id="GO:0097163">
    <property type="term" value="F:sulfur carrier activity"/>
    <property type="evidence" value="ECO:0007669"/>
    <property type="project" value="UniProtKB-UniRule"/>
</dbReference>
<dbReference type="AlphaFoldDB" id="I4Z647"/>
<dbReference type="Pfam" id="PF02634">
    <property type="entry name" value="FdhD-NarQ"/>
    <property type="match status" value="1"/>
</dbReference>
<dbReference type="GO" id="GO:0005737">
    <property type="term" value="C:cytoplasm"/>
    <property type="evidence" value="ECO:0007669"/>
    <property type="project" value="UniProtKB-SubCell"/>
</dbReference>
<dbReference type="GO" id="GO:0016783">
    <property type="term" value="F:sulfurtransferase activity"/>
    <property type="evidence" value="ECO:0007669"/>
    <property type="project" value="InterPro"/>
</dbReference>
<comment type="caution">
    <text evidence="3">Lacks conserved residue(s) required for the propagation of feature annotation.</text>
</comment>
<reference evidence="4 5" key="1">
    <citation type="submission" date="2012-04" db="EMBL/GenBank/DDBJ databases">
        <title>Improved High-Quality Draft sequence of Leptothrix ochracea L12.</title>
        <authorList>
            <consortium name="US DOE Joint Genome Institute"/>
            <person name="Lucas S."/>
            <person name="Han J."/>
            <person name="Lapidus A."/>
            <person name="Cheng J.-F."/>
            <person name="Goodwin L."/>
            <person name="Pitluck S."/>
            <person name="Peters L."/>
            <person name="Zeytun A."/>
            <person name="Detter J.C."/>
            <person name="Han C."/>
            <person name="Tapia R."/>
            <person name="Land M."/>
            <person name="Hauser L."/>
            <person name="Kyrpides N."/>
            <person name="Ivanova N."/>
            <person name="Pagani I."/>
            <person name="Stepanauskas R."/>
            <person name="Masland D."/>
            <person name="Poulton N."/>
            <person name="Emerson D."/>
            <person name="Fleming E."/>
            <person name="Woyke T."/>
        </authorList>
    </citation>
    <scope>NUCLEOTIDE SEQUENCE [LARGE SCALE GENOMIC DNA]</scope>
    <source>
        <strain evidence="4 5">L12</strain>
    </source>
</reference>
<keyword evidence="2 3" id="KW-0501">Molybdenum cofactor biosynthesis</keyword>
<dbReference type="PANTHER" id="PTHR30592">
    <property type="entry name" value="FORMATE DEHYDROGENASE"/>
    <property type="match status" value="1"/>
</dbReference>
<evidence type="ECO:0000313" key="4">
    <source>
        <dbReference type="EMBL" id="EIM31689.1"/>
    </source>
</evidence>
<comment type="function">
    <text evidence="3">Required for formate dehydrogenase (FDH) activity. Acts as a sulfur carrier protein that transfers sulfur from IscS to the molybdenum cofactor prior to its insertion into FDH.</text>
</comment>
<dbReference type="SUPFAM" id="SSF53927">
    <property type="entry name" value="Cytidine deaminase-like"/>
    <property type="match status" value="1"/>
</dbReference>
<evidence type="ECO:0000256" key="1">
    <source>
        <dbReference type="ARBA" id="ARBA00022490"/>
    </source>
</evidence>
<sequence>MVFELPPSASRAEVLRVRAGELRPAVTDWLAEEVPIAFEVNGLSHAIMLASPIDLEDYALGFALTEGLIDRVDDLLDIEVEPAEIGITLQLRVTLRCFMRMKERRRVLAGRTGCGLCGKDSLKEAVQAPKPLISSTGLDGSENLYLSKAALQKAQTELLARQSLQRQTGAVHAAAWCDGEGAVQWVREDVGRHNALDKVIGARASGLAEDEVSTAGFMLITSRASFEMVHKAVTARVPVLAAMSAPTALAVRMADQAGLTLLGFVRSGDMVVYTHAHRIDTGCEHHGAGKDSTWT</sequence>
<evidence type="ECO:0000313" key="5">
    <source>
        <dbReference type="Proteomes" id="UP000053899"/>
    </source>
</evidence>
<keyword evidence="5" id="KW-1185">Reference proteome</keyword>
<evidence type="ECO:0000256" key="3">
    <source>
        <dbReference type="HAMAP-Rule" id="MF_00187"/>
    </source>
</evidence>
<dbReference type="Gene3D" id="3.10.20.10">
    <property type="match status" value="1"/>
</dbReference>
<dbReference type="RefSeq" id="WP_009453181.1">
    <property type="nucleotide sequence ID" value="NZ_JH660670.1"/>
</dbReference>
<dbReference type="EMBL" id="JH660670">
    <property type="protein sequence ID" value="EIM31689.1"/>
    <property type="molecule type" value="Genomic_DNA"/>
</dbReference>
<proteinExistence type="inferred from homology"/>
<name>I4Z647_9BURK</name>
<dbReference type="NCBIfam" id="TIGR00129">
    <property type="entry name" value="fdhD_narQ"/>
    <property type="match status" value="1"/>
</dbReference>
<evidence type="ECO:0000256" key="2">
    <source>
        <dbReference type="ARBA" id="ARBA00023150"/>
    </source>
</evidence>
<feature type="active site" description="Cysteine persulfide intermediate" evidence="3">
    <location>
        <position position="114"/>
    </location>
</feature>
<organism evidence="4 5">
    <name type="scientific">Leptothrix ochracea L12</name>
    <dbReference type="NCBI Taxonomy" id="735332"/>
    <lineage>
        <taxon>Bacteria</taxon>
        <taxon>Pseudomonadati</taxon>
        <taxon>Pseudomonadota</taxon>
        <taxon>Betaproteobacteria</taxon>
        <taxon>Burkholderiales</taxon>
        <taxon>Sphaerotilaceae</taxon>
        <taxon>Leptothrix</taxon>
    </lineage>
</organism>
<dbReference type="Gene3D" id="3.40.140.10">
    <property type="entry name" value="Cytidine Deaminase, domain 2"/>
    <property type="match status" value="1"/>
</dbReference>
<dbReference type="HAMAP" id="MF_00187">
    <property type="entry name" value="FdhD"/>
    <property type="match status" value="1"/>
</dbReference>
<dbReference type="GO" id="GO:0006777">
    <property type="term" value="P:Mo-molybdopterin cofactor biosynthetic process"/>
    <property type="evidence" value="ECO:0007669"/>
    <property type="project" value="UniProtKB-UniRule"/>
</dbReference>
<dbReference type="InterPro" id="IPR016193">
    <property type="entry name" value="Cytidine_deaminase-like"/>
</dbReference>
<comment type="similarity">
    <text evidence="3">Belongs to the FdhD family.</text>
</comment>
<dbReference type="Proteomes" id="UP000053899">
    <property type="component" value="Unassembled WGS sequence"/>
</dbReference>
<keyword evidence="1 3" id="KW-0963">Cytoplasm</keyword>
<comment type="subcellular location">
    <subcellularLocation>
        <location evidence="3">Cytoplasm</location>
    </subcellularLocation>
</comment>
<dbReference type="HOGENOM" id="CLU_056887_2_0_4"/>
<dbReference type="InterPro" id="IPR003786">
    <property type="entry name" value="FdhD"/>
</dbReference>
<dbReference type="PANTHER" id="PTHR30592:SF1">
    <property type="entry name" value="SULFUR CARRIER PROTEIN FDHD"/>
    <property type="match status" value="1"/>
</dbReference>
<dbReference type="PIRSF" id="PIRSF015626">
    <property type="entry name" value="FdhD"/>
    <property type="match status" value="1"/>
</dbReference>
<dbReference type="GeneID" id="92352016"/>